<dbReference type="InterPro" id="IPR011990">
    <property type="entry name" value="TPR-like_helical_dom_sf"/>
</dbReference>
<dbReference type="Pfam" id="PF13374">
    <property type="entry name" value="TPR_10"/>
    <property type="match status" value="4"/>
</dbReference>
<dbReference type="InterPro" id="IPR027417">
    <property type="entry name" value="P-loop_NTPase"/>
</dbReference>
<dbReference type="Proteomes" id="UP001597338">
    <property type="component" value="Unassembled WGS sequence"/>
</dbReference>
<evidence type="ECO:0000313" key="3">
    <source>
        <dbReference type="Proteomes" id="UP001597338"/>
    </source>
</evidence>
<keyword evidence="3" id="KW-1185">Reference proteome</keyword>
<dbReference type="SUPFAM" id="SSF48452">
    <property type="entry name" value="TPR-like"/>
    <property type="match status" value="2"/>
</dbReference>
<reference evidence="3" key="1">
    <citation type="journal article" date="2019" name="Int. J. Syst. Evol. Microbiol.">
        <title>The Global Catalogue of Microorganisms (GCM) 10K type strain sequencing project: providing services to taxonomists for standard genome sequencing and annotation.</title>
        <authorList>
            <consortium name="The Broad Institute Genomics Platform"/>
            <consortium name="The Broad Institute Genome Sequencing Center for Infectious Disease"/>
            <person name="Wu L."/>
            <person name="Ma J."/>
        </authorList>
    </citation>
    <scope>NUCLEOTIDE SEQUENCE [LARGE SCALE GENOMIC DNA]</scope>
    <source>
        <strain evidence="3">CCM 7043</strain>
    </source>
</reference>
<dbReference type="SUPFAM" id="SSF52540">
    <property type="entry name" value="P-loop containing nucleoside triphosphate hydrolases"/>
    <property type="match status" value="1"/>
</dbReference>
<dbReference type="RefSeq" id="WP_377195961.1">
    <property type="nucleotide sequence ID" value="NZ_JBHUHF010000001.1"/>
</dbReference>
<dbReference type="PANTHER" id="PTHR19959:SF119">
    <property type="entry name" value="FUNGAL LIPASE-LIKE DOMAIN-CONTAINING PROTEIN"/>
    <property type="match status" value="1"/>
</dbReference>
<evidence type="ECO:0000313" key="2">
    <source>
        <dbReference type="EMBL" id="MFD2023955.1"/>
    </source>
</evidence>
<dbReference type="PANTHER" id="PTHR19959">
    <property type="entry name" value="KINESIN LIGHT CHAIN"/>
    <property type="match status" value="1"/>
</dbReference>
<name>A0ABW4UZI4_9MICO</name>
<organism evidence="2 3">
    <name type="scientific">Promicromonospora aerolata</name>
    <dbReference type="NCBI Taxonomy" id="195749"/>
    <lineage>
        <taxon>Bacteria</taxon>
        <taxon>Bacillati</taxon>
        <taxon>Actinomycetota</taxon>
        <taxon>Actinomycetes</taxon>
        <taxon>Micrococcales</taxon>
        <taxon>Promicromonosporaceae</taxon>
        <taxon>Promicromonospora</taxon>
    </lineage>
</organism>
<dbReference type="Gene3D" id="1.25.40.10">
    <property type="entry name" value="Tetratricopeptide repeat domain"/>
    <property type="match status" value="3"/>
</dbReference>
<gene>
    <name evidence="2" type="ORF">ACFSL2_00335</name>
</gene>
<dbReference type="SMART" id="SM00028">
    <property type="entry name" value="TPR"/>
    <property type="match status" value="4"/>
</dbReference>
<protein>
    <submittedName>
        <fullName evidence="2">Tetratricopeptide repeat protein</fullName>
    </submittedName>
</protein>
<accession>A0ABW4UZI4</accession>
<sequence length="847" mass="89194">MSRSMSPGAAVTHAVSPGRLLAPARRIVPFIGRTAELASLLDWCTGPEAVAVRLISGPRGVGRTRLAREVAQRLARTGWTCLDVPDGAEPTALTAVPDGAPALLVIDDAETRGPALAELLRTVARARGGVLRVLLVARGAGQWFSRLTAVDLAVRALLEPALAGEDLRAEVVPGQVDARLVAGFAEHYARVLGLAPPRVAVASLPGGGARMLDLHAAALCAVLRAPARRQDAVVPVDVSDALDELLEHERWTWFRSAEHAGVLGEAGFLPEALDGLVAAATLTGVRTPDAAERLVRGVAAVLPGVRPGAEAEVGRWLLDLDPQRALPGRLVDPHLLAELTGAPRLLGACLADAGAASARRAALRAAGLVVAGPDERSETYSPALDRLGAVVGALPEDHDLLRSVSGALPHPSLALGELRVELTLRTLATTSADQAARRAEALCDAGAALGDVGRTAEAEQYEQQAVALLRTLAESDPHRFRPQLAALLARLGATVSALARPHEALRYEEEAVGLLRLLDADRPGVVTLDLATAASTLAVRHAELGLPPDLPAPGAAAETLWCAAAGRHPDRFAHGLAVVLTNGARRLLVLGRGAEALPAAAEALEIRRRLAAADPDAHLPGLGAALRLLGDVLTDQSRAAEALRCLEEAVAIRRRIAQENPGRYLADLACSLQALGTRLADLGRWDESLGLQHEAVDVCRRLAADDPRRHAAVLAGALSALGATCSGLDRPEDALAAEREAVRTWRELVGTDPRRYRLPLARSLRNLSAILAALKLGEEAVAPASEAVVLLRSLAAERPATYRPQLVEALRALALVLHDRERFDEARQARSEADERETDASTLSRLD</sequence>
<proteinExistence type="predicted"/>
<feature type="region of interest" description="Disordered" evidence="1">
    <location>
        <begin position="827"/>
        <end position="847"/>
    </location>
</feature>
<evidence type="ECO:0000256" key="1">
    <source>
        <dbReference type="SAM" id="MobiDB-lite"/>
    </source>
</evidence>
<comment type="caution">
    <text evidence="2">The sequence shown here is derived from an EMBL/GenBank/DDBJ whole genome shotgun (WGS) entry which is preliminary data.</text>
</comment>
<dbReference type="Gene3D" id="3.40.50.300">
    <property type="entry name" value="P-loop containing nucleotide triphosphate hydrolases"/>
    <property type="match status" value="1"/>
</dbReference>
<dbReference type="EMBL" id="JBHUHF010000001">
    <property type="protein sequence ID" value="MFD2023955.1"/>
    <property type="molecule type" value="Genomic_DNA"/>
</dbReference>
<dbReference type="InterPro" id="IPR019734">
    <property type="entry name" value="TPR_rpt"/>
</dbReference>